<keyword evidence="2" id="KW-1185">Reference proteome</keyword>
<evidence type="ECO:0000313" key="1">
    <source>
        <dbReference type="EMBL" id="KAI4557960.1"/>
    </source>
</evidence>
<comment type="caution">
    <text evidence="1">The sequence shown here is derived from an EMBL/GenBank/DDBJ whole genome shotgun (WGS) entry which is preliminary data.</text>
</comment>
<dbReference type="Proteomes" id="UP001057279">
    <property type="component" value="Linkage Group LG24"/>
</dbReference>
<organism evidence="1 2">
    <name type="scientific">Ovis ammon polii x Ovis aries</name>
    <dbReference type="NCBI Taxonomy" id="2918886"/>
    <lineage>
        <taxon>Eukaryota</taxon>
        <taxon>Metazoa</taxon>
        <taxon>Chordata</taxon>
        <taxon>Craniata</taxon>
        <taxon>Vertebrata</taxon>
        <taxon>Euteleostomi</taxon>
        <taxon>Mammalia</taxon>
        <taxon>Eutheria</taxon>
        <taxon>Laurasiatheria</taxon>
        <taxon>Artiodactyla</taxon>
        <taxon>Ruminantia</taxon>
        <taxon>Pecora</taxon>
        <taxon>Bovidae</taxon>
        <taxon>Caprinae</taxon>
        <taxon>Ovis</taxon>
    </lineage>
</organism>
<evidence type="ECO:0000313" key="2">
    <source>
        <dbReference type="Proteomes" id="UP001057279"/>
    </source>
</evidence>
<name>A0ACB9U4I0_9CETA</name>
<protein>
    <submittedName>
        <fullName evidence="1">Uncharacterized protein</fullName>
    </submittedName>
</protein>
<dbReference type="EMBL" id="CM043049">
    <property type="protein sequence ID" value="KAI4557960.1"/>
    <property type="molecule type" value="Genomic_DNA"/>
</dbReference>
<reference evidence="1" key="1">
    <citation type="submission" date="2022-03" db="EMBL/GenBank/DDBJ databases">
        <title>Genomic analyses of argali, domestic sheep and their hybrids provide insights into chromosomal evolution, heterosis and genetic basis of agronomic traits.</title>
        <authorList>
            <person name="Li M."/>
        </authorList>
    </citation>
    <scope>NUCLEOTIDE SEQUENCE</scope>
    <source>
        <strain evidence="1">F1 hybrid</strain>
    </source>
</reference>
<gene>
    <name evidence="1" type="ORF">MJG53_018713</name>
</gene>
<sequence length="269" mass="30219">MNRNSRRCFNIEDASSTRLCQKVSNSYATRFIHQFLYDFCVCSSIFVRSEDKRPADEEEQWSDDFDSDYENPDEHSDSEMYVLPAEEAGDDSYEPPPAEQETRTVHPALPFARGEYVGRKSGAWDSKSASLPAAPSPLPRAGAVHQKPIPLPRFPEGGSPTMDGPPPSFSSNSSLSEQDGSFLIRKSSGHDSKQPYTLVVFFNKRVYNIPVRFIEATKQYALGRKKTGEEYFGSVAEIIKNHQHSPLVLIDSQNNTKDSTRLKYAVKVP</sequence>
<proteinExistence type="predicted"/>
<accession>A0ACB9U4I0</accession>